<dbReference type="InterPro" id="IPR020103">
    <property type="entry name" value="PsdUridine_synth_cat_dom_sf"/>
</dbReference>
<evidence type="ECO:0000259" key="11">
    <source>
        <dbReference type="SMART" id="SM00363"/>
    </source>
</evidence>
<evidence type="ECO:0000256" key="5">
    <source>
        <dbReference type="ARBA" id="ARBA00022884"/>
    </source>
</evidence>
<dbReference type="InterPro" id="IPR002942">
    <property type="entry name" value="S4_RNA-bd"/>
</dbReference>
<feature type="active site" evidence="7">
    <location>
        <position position="165"/>
    </location>
</feature>
<comment type="function">
    <text evidence="2">Responsible for synthesis of pseudouridine from uracil at positions 955, 2504 and 2580 in 23S ribosomal RNA.</text>
</comment>
<keyword evidence="5 8" id="KW-0694">RNA-binding</keyword>
<dbReference type="EC" id="5.4.99.-" evidence="9"/>
<dbReference type="Pfam" id="PF01479">
    <property type="entry name" value="S4"/>
    <property type="match status" value="1"/>
</dbReference>
<comment type="similarity">
    <text evidence="3 9">Belongs to the pseudouridine synthase RluA family.</text>
</comment>
<dbReference type="RefSeq" id="WP_184329605.1">
    <property type="nucleotide sequence ID" value="NZ_JACHHZ010000001.1"/>
</dbReference>
<dbReference type="Gene3D" id="3.30.2350.10">
    <property type="entry name" value="Pseudouridine synthase"/>
    <property type="match status" value="1"/>
</dbReference>
<dbReference type="CDD" id="cd02869">
    <property type="entry name" value="PseudoU_synth_RluA_like"/>
    <property type="match status" value="1"/>
</dbReference>
<dbReference type="PROSITE" id="PS01129">
    <property type="entry name" value="PSI_RLU"/>
    <property type="match status" value="1"/>
</dbReference>
<keyword evidence="4" id="KW-0698">rRNA processing</keyword>
<dbReference type="Gene3D" id="3.10.290.10">
    <property type="entry name" value="RNA-binding S4 domain"/>
    <property type="match status" value="1"/>
</dbReference>
<keyword evidence="13" id="KW-1185">Reference proteome</keyword>
<evidence type="ECO:0000256" key="3">
    <source>
        <dbReference type="ARBA" id="ARBA00010876"/>
    </source>
</evidence>
<dbReference type="InterPro" id="IPR036986">
    <property type="entry name" value="S4_RNA-bd_sf"/>
</dbReference>
<sequence>MPPKPREKTGAPSPTEGGSSPPATPAAPKVAYVTAEEGDAGQRIDNFLLRILKDAPRSLVYRILRSGEVRVNSSRVGPEYRLVLGDRVRVPPVRIKPREQTDAPSRSLRDFITAAVIHEDRDLIVVNKPAGVAVHGGSGLSFGVIEALRAAHPELKELELVHRLDRETSGCLLIAKRRAVLRDLHAKLRERDMEKRYFALVVGRWPYGAKTIDLPLKTNLKQGGERVVRVHAEGQEAITTFTPVQHFAKLATLLDVDLGTGRTHQIRVHAAHAGHPVAGDEKYGDREKDALLKPFGLNRMFLHSHSLTFERNGEPFTVSAPLSEELQSVLDRLAENAGSRGAKGKA</sequence>
<dbReference type="AlphaFoldDB" id="A0A841HFD8"/>
<dbReference type="SUPFAM" id="SSF55120">
    <property type="entry name" value="Pseudouridine synthase"/>
    <property type="match status" value="1"/>
</dbReference>
<keyword evidence="6 9" id="KW-0413">Isomerase</keyword>
<comment type="catalytic activity">
    <reaction evidence="9">
        <text>a uridine in RNA = a pseudouridine in RNA</text>
        <dbReference type="Rhea" id="RHEA:48348"/>
        <dbReference type="Rhea" id="RHEA-COMP:12068"/>
        <dbReference type="Rhea" id="RHEA-COMP:12069"/>
        <dbReference type="ChEBI" id="CHEBI:65314"/>
        <dbReference type="ChEBI" id="CHEBI:65315"/>
    </reaction>
</comment>
<dbReference type="InterPro" id="IPR006145">
    <property type="entry name" value="PsdUridine_synth_RsuA/RluA"/>
</dbReference>
<dbReference type="InterPro" id="IPR006225">
    <property type="entry name" value="PsdUridine_synth_RluC/D"/>
</dbReference>
<name>A0A841HFD8_9GAMM</name>
<dbReference type="Pfam" id="PF00849">
    <property type="entry name" value="PseudoU_synth_2"/>
    <property type="match status" value="1"/>
</dbReference>
<evidence type="ECO:0000256" key="1">
    <source>
        <dbReference type="ARBA" id="ARBA00000381"/>
    </source>
</evidence>
<dbReference type="GO" id="GO:0000455">
    <property type="term" value="P:enzyme-directed rRNA pseudouridine synthesis"/>
    <property type="evidence" value="ECO:0007669"/>
    <property type="project" value="TreeGrafter"/>
</dbReference>
<evidence type="ECO:0000256" key="2">
    <source>
        <dbReference type="ARBA" id="ARBA00002876"/>
    </source>
</evidence>
<evidence type="ECO:0000313" key="12">
    <source>
        <dbReference type="EMBL" id="MBB6091831.1"/>
    </source>
</evidence>
<evidence type="ECO:0000313" key="13">
    <source>
        <dbReference type="Proteomes" id="UP000588068"/>
    </source>
</evidence>
<dbReference type="GO" id="GO:0160141">
    <property type="term" value="F:23S rRNA pseudouridine(955/2504/2580) synthase activity"/>
    <property type="evidence" value="ECO:0007669"/>
    <property type="project" value="UniProtKB-EC"/>
</dbReference>
<dbReference type="SUPFAM" id="SSF55174">
    <property type="entry name" value="Alpha-L RNA-binding motif"/>
    <property type="match status" value="1"/>
</dbReference>
<proteinExistence type="inferred from homology"/>
<dbReference type="Proteomes" id="UP000588068">
    <property type="component" value="Unassembled WGS sequence"/>
</dbReference>
<comment type="caution">
    <text evidence="12">The sequence shown here is derived from an EMBL/GenBank/DDBJ whole genome shotgun (WGS) entry which is preliminary data.</text>
</comment>
<dbReference type="InterPro" id="IPR050188">
    <property type="entry name" value="RluA_PseudoU_synthase"/>
</dbReference>
<dbReference type="NCBIfam" id="TIGR00005">
    <property type="entry name" value="rluA_subfam"/>
    <property type="match status" value="1"/>
</dbReference>
<dbReference type="PROSITE" id="PS50889">
    <property type="entry name" value="S4"/>
    <property type="match status" value="1"/>
</dbReference>
<organism evidence="12 13">
    <name type="scientific">Povalibacter uvarum</name>
    <dbReference type="NCBI Taxonomy" id="732238"/>
    <lineage>
        <taxon>Bacteria</taxon>
        <taxon>Pseudomonadati</taxon>
        <taxon>Pseudomonadota</taxon>
        <taxon>Gammaproteobacteria</taxon>
        <taxon>Steroidobacterales</taxon>
        <taxon>Steroidobacteraceae</taxon>
        <taxon>Povalibacter</taxon>
    </lineage>
</organism>
<feature type="domain" description="RNA-binding S4" evidence="11">
    <location>
        <begin position="42"/>
        <end position="101"/>
    </location>
</feature>
<evidence type="ECO:0000256" key="9">
    <source>
        <dbReference type="RuleBase" id="RU362028"/>
    </source>
</evidence>
<reference evidence="12 13" key="1">
    <citation type="submission" date="2020-08" db="EMBL/GenBank/DDBJ databases">
        <title>Genomic Encyclopedia of Type Strains, Phase IV (KMG-IV): sequencing the most valuable type-strain genomes for metagenomic binning, comparative biology and taxonomic classification.</title>
        <authorList>
            <person name="Goeker M."/>
        </authorList>
    </citation>
    <scope>NUCLEOTIDE SEQUENCE [LARGE SCALE GENOMIC DNA]</scope>
    <source>
        <strain evidence="12 13">DSM 26723</strain>
    </source>
</reference>
<evidence type="ECO:0000256" key="10">
    <source>
        <dbReference type="SAM" id="MobiDB-lite"/>
    </source>
</evidence>
<dbReference type="GO" id="GO:0003723">
    <property type="term" value="F:RNA binding"/>
    <property type="evidence" value="ECO:0007669"/>
    <property type="project" value="UniProtKB-KW"/>
</dbReference>
<dbReference type="PANTHER" id="PTHR21600">
    <property type="entry name" value="MITOCHONDRIAL RNA PSEUDOURIDINE SYNTHASE"/>
    <property type="match status" value="1"/>
</dbReference>
<feature type="region of interest" description="Disordered" evidence="10">
    <location>
        <begin position="1"/>
        <end position="30"/>
    </location>
</feature>
<comment type="catalytic activity">
    <reaction evidence="1">
        <text>uridine(955/2504/2580) in 23S rRNA = pseudouridine(955/2504/2580) in 23S rRNA</text>
        <dbReference type="Rhea" id="RHEA:42528"/>
        <dbReference type="Rhea" id="RHEA-COMP:10099"/>
        <dbReference type="Rhea" id="RHEA-COMP:10100"/>
        <dbReference type="ChEBI" id="CHEBI:65314"/>
        <dbReference type="ChEBI" id="CHEBI:65315"/>
        <dbReference type="EC" id="5.4.99.24"/>
    </reaction>
</comment>
<dbReference type="PANTHER" id="PTHR21600:SF92">
    <property type="entry name" value="RIBOSOMAL LARGE SUBUNIT PSEUDOURIDINE SYNTHASE C"/>
    <property type="match status" value="1"/>
</dbReference>
<evidence type="ECO:0000256" key="4">
    <source>
        <dbReference type="ARBA" id="ARBA00022552"/>
    </source>
</evidence>
<gene>
    <name evidence="12" type="ORF">HNQ60_000677</name>
</gene>
<dbReference type="CDD" id="cd00165">
    <property type="entry name" value="S4"/>
    <property type="match status" value="1"/>
</dbReference>
<evidence type="ECO:0000256" key="7">
    <source>
        <dbReference type="PIRSR" id="PIRSR606225-1"/>
    </source>
</evidence>
<evidence type="ECO:0000256" key="6">
    <source>
        <dbReference type="ARBA" id="ARBA00023235"/>
    </source>
</evidence>
<evidence type="ECO:0000256" key="8">
    <source>
        <dbReference type="PROSITE-ProRule" id="PRU00182"/>
    </source>
</evidence>
<protein>
    <recommendedName>
        <fullName evidence="9">Pseudouridine synthase</fullName>
        <ecNumber evidence="9">5.4.99.-</ecNumber>
    </recommendedName>
</protein>
<accession>A0A841HFD8</accession>
<dbReference type="SMART" id="SM00363">
    <property type="entry name" value="S4"/>
    <property type="match status" value="1"/>
</dbReference>
<dbReference type="InterPro" id="IPR006224">
    <property type="entry name" value="PsdUridine_synth_RluA-like_CS"/>
</dbReference>
<dbReference type="EMBL" id="JACHHZ010000001">
    <property type="protein sequence ID" value="MBB6091831.1"/>
    <property type="molecule type" value="Genomic_DNA"/>
</dbReference>